<protein>
    <submittedName>
        <fullName evidence="16">TonB family protein</fullName>
    </submittedName>
</protein>
<dbReference type="PANTHER" id="PTHR30069">
    <property type="entry name" value="TONB-DEPENDENT OUTER MEMBRANE RECEPTOR"/>
    <property type="match status" value="1"/>
</dbReference>
<accession>A0ABZ2K9X5</accession>
<feature type="compositionally biased region" description="Basic and acidic residues" evidence="12">
    <location>
        <begin position="154"/>
        <end position="163"/>
    </location>
</feature>
<feature type="signal peptide" evidence="13">
    <location>
        <begin position="1"/>
        <end position="29"/>
    </location>
</feature>
<evidence type="ECO:0000256" key="1">
    <source>
        <dbReference type="ARBA" id="ARBA00004167"/>
    </source>
</evidence>
<keyword evidence="9" id="KW-0472">Membrane</keyword>
<evidence type="ECO:0000256" key="3">
    <source>
        <dbReference type="ARBA" id="ARBA00022448"/>
    </source>
</evidence>
<organism evidence="16 17">
    <name type="scientific">Pendulispora brunnea</name>
    <dbReference type="NCBI Taxonomy" id="2905690"/>
    <lineage>
        <taxon>Bacteria</taxon>
        <taxon>Pseudomonadati</taxon>
        <taxon>Myxococcota</taxon>
        <taxon>Myxococcia</taxon>
        <taxon>Myxococcales</taxon>
        <taxon>Sorangiineae</taxon>
        <taxon>Pendulisporaceae</taxon>
        <taxon>Pendulispora</taxon>
    </lineage>
</organism>
<feature type="region of interest" description="Disordered" evidence="12">
    <location>
        <begin position="31"/>
        <end position="52"/>
    </location>
</feature>
<feature type="domain" description="TonB-dependent receptor-like beta-barrel" evidence="14">
    <location>
        <begin position="324"/>
        <end position="749"/>
    </location>
</feature>
<proteinExistence type="predicted"/>
<feature type="compositionally biased region" description="Pro residues" evidence="12">
    <location>
        <begin position="122"/>
        <end position="136"/>
    </location>
</feature>
<keyword evidence="4" id="KW-1134">Transmembrane beta strand</keyword>
<dbReference type="Gene3D" id="2.40.170.20">
    <property type="entry name" value="TonB-dependent receptor, beta-barrel domain"/>
    <property type="match status" value="1"/>
</dbReference>
<dbReference type="EMBL" id="CP089982">
    <property type="protein sequence ID" value="WXA94375.1"/>
    <property type="molecule type" value="Genomic_DNA"/>
</dbReference>
<dbReference type="InterPro" id="IPR037682">
    <property type="entry name" value="TonB_C"/>
</dbReference>
<gene>
    <name evidence="16" type="ORF">LZC95_49015</name>
</gene>
<keyword evidence="7" id="KW-1133">Transmembrane helix</keyword>
<dbReference type="Pfam" id="PF03544">
    <property type="entry name" value="TonB_C"/>
    <property type="match status" value="1"/>
</dbReference>
<keyword evidence="8" id="KW-0798">TonB box</keyword>
<evidence type="ECO:0000256" key="13">
    <source>
        <dbReference type="SAM" id="SignalP"/>
    </source>
</evidence>
<dbReference type="Pfam" id="PF00593">
    <property type="entry name" value="TonB_dep_Rec_b-barrel"/>
    <property type="match status" value="1"/>
</dbReference>
<evidence type="ECO:0000256" key="11">
    <source>
        <dbReference type="ARBA" id="ARBA00023237"/>
    </source>
</evidence>
<dbReference type="InterPro" id="IPR036942">
    <property type="entry name" value="Beta-barrel_TonB_sf"/>
</dbReference>
<evidence type="ECO:0000256" key="5">
    <source>
        <dbReference type="ARBA" id="ARBA00022692"/>
    </source>
</evidence>
<keyword evidence="17" id="KW-1185">Reference proteome</keyword>
<feature type="chain" id="PRO_5045152557" evidence="13">
    <location>
        <begin position="30"/>
        <end position="815"/>
    </location>
</feature>
<evidence type="ECO:0000256" key="8">
    <source>
        <dbReference type="ARBA" id="ARBA00023077"/>
    </source>
</evidence>
<dbReference type="InterPro" id="IPR006260">
    <property type="entry name" value="TonB/TolA_C"/>
</dbReference>
<dbReference type="InterPro" id="IPR039426">
    <property type="entry name" value="TonB-dep_rcpt-like"/>
</dbReference>
<feature type="region of interest" description="Disordered" evidence="12">
    <location>
        <begin position="119"/>
        <end position="171"/>
    </location>
</feature>
<dbReference type="NCBIfam" id="TIGR01352">
    <property type="entry name" value="tonB_Cterm"/>
    <property type="match status" value="1"/>
</dbReference>
<evidence type="ECO:0000256" key="6">
    <source>
        <dbReference type="ARBA" id="ARBA00022729"/>
    </source>
</evidence>
<dbReference type="SUPFAM" id="SSF56935">
    <property type="entry name" value="Porins"/>
    <property type="match status" value="1"/>
</dbReference>
<dbReference type="SUPFAM" id="SSF74653">
    <property type="entry name" value="TolA/TonB C-terminal domain"/>
    <property type="match status" value="1"/>
</dbReference>
<evidence type="ECO:0000256" key="9">
    <source>
        <dbReference type="ARBA" id="ARBA00023136"/>
    </source>
</evidence>
<dbReference type="InterPro" id="IPR000531">
    <property type="entry name" value="Beta-barrel_TonB"/>
</dbReference>
<evidence type="ECO:0000256" key="10">
    <source>
        <dbReference type="ARBA" id="ARBA00023170"/>
    </source>
</evidence>
<keyword evidence="3" id="KW-0813">Transport</keyword>
<reference evidence="16 17" key="1">
    <citation type="submission" date="2021-12" db="EMBL/GenBank/DDBJ databases">
        <title>Discovery of the Pendulisporaceae a myxobacterial family with distinct sporulation behavior and unique specialized metabolism.</title>
        <authorList>
            <person name="Garcia R."/>
            <person name="Popoff A."/>
            <person name="Bader C.D."/>
            <person name="Loehr J."/>
            <person name="Walesch S."/>
            <person name="Walt C."/>
            <person name="Boldt J."/>
            <person name="Bunk B."/>
            <person name="Haeckl F.J.F.P.J."/>
            <person name="Gunesch A.P."/>
            <person name="Birkelbach J."/>
            <person name="Nuebel U."/>
            <person name="Pietschmann T."/>
            <person name="Bach T."/>
            <person name="Mueller R."/>
        </authorList>
    </citation>
    <scope>NUCLEOTIDE SEQUENCE [LARGE SCALE GENOMIC DNA]</scope>
    <source>
        <strain evidence="16 17">MSr12523</strain>
    </source>
</reference>
<evidence type="ECO:0000313" key="17">
    <source>
        <dbReference type="Proteomes" id="UP001379533"/>
    </source>
</evidence>
<keyword evidence="6 13" id="KW-0732">Signal</keyword>
<evidence type="ECO:0000256" key="4">
    <source>
        <dbReference type="ARBA" id="ARBA00022452"/>
    </source>
</evidence>
<sequence length="815" mass="88852">MSSSTLSNAARTFWIALALIISWTSYAAAQSNAPDPPALTPPKITSPETVPYPEGAQGDAVVILELRIGASGSVEEAKAVEGTEPFASAASQAAMAWRFIPARRGDVDVAARIRMRIEFHPPEPPPPAPAPAPAPAPVATTGKPAPPAAPTQDVEVRGSRPEASKLSVGGGEVRQMPGAFGDAFRMMEAMPGVTPVFSGLPFFFVRGAPPGNTGYFLDGIRVPLLFHLAAGPSVIHPALVDRVDFYAGGYPAPFGRFAGGILAGYTRPPADYFHTDWNLRLLDAGALIETPFADGKGTVLAGGRYGYPGLVLPLFAPDTRLQYWDYQARAAWRFDDRNMVSVFTFGSYDYLADAKVQDDGEKRTEQLFATMFHRLDLRFDHRLDHGGNWRMAVTLGTDKSGADDGDVTSQMLGVRTELEKRLTEDLRMRLGADFFFEHFDVLDQRGNRNTSGTSVSTLYAPRNDITVGAYVDATWRMAPRVELVTGLRADLFTSQRIDRTPALYEPAARELGVDPRLALRVTLSPKVTWVSTFGIAHQAPSLVVPIPGAGLAKLGDGLQTSVQTSQGFELALPWDFTATGSVFLNNFLDMTDATATCIRGSDLNEDSIDPSSPRSCVGRRVRGRSYGFEILVKRSLTKRITGWLSYTLSRTTRDTDPNSSASRGRPLFPSSPATILGEFDRTHVLNVMGAYDLGKGWRFGGRFYFYSGKPYSQQYYGFAVPPFNNERLPSYYRFDVRLEKTWPMGKSGRISFVLEGLNVTLNKETVGLDCTTSLGTPPPRPGMSLERIPTAWLDKCQRQEVGPVAVPSIGIEGAF</sequence>
<evidence type="ECO:0000256" key="12">
    <source>
        <dbReference type="SAM" id="MobiDB-lite"/>
    </source>
</evidence>
<dbReference type="PANTHER" id="PTHR30069:SF29">
    <property type="entry name" value="HEMOGLOBIN AND HEMOGLOBIN-HAPTOGLOBIN-BINDING PROTEIN 1-RELATED"/>
    <property type="match status" value="1"/>
</dbReference>
<evidence type="ECO:0000256" key="2">
    <source>
        <dbReference type="ARBA" id="ARBA00004571"/>
    </source>
</evidence>
<keyword evidence="5" id="KW-0812">Transmembrane</keyword>
<evidence type="ECO:0000259" key="14">
    <source>
        <dbReference type="Pfam" id="PF00593"/>
    </source>
</evidence>
<dbReference type="RefSeq" id="WP_394844981.1">
    <property type="nucleotide sequence ID" value="NZ_CP089982.1"/>
</dbReference>
<evidence type="ECO:0000259" key="15">
    <source>
        <dbReference type="Pfam" id="PF03544"/>
    </source>
</evidence>
<feature type="domain" description="TonB C-terminal" evidence="15">
    <location>
        <begin position="60"/>
        <end position="120"/>
    </location>
</feature>
<dbReference type="Proteomes" id="UP001379533">
    <property type="component" value="Chromosome"/>
</dbReference>
<keyword evidence="10" id="KW-0675">Receptor</keyword>
<keyword evidence="11" id="KW-0998">Cell outer membrane</keyword>
<comment type="subcellular location">
    <subcellularLocation>
        <location evidence="2">Cell outer membrane</location>
        <topology evidence="2">Multi-pass membrane protein</topology>
    </subcellularLocation>
    <subcellularLocation>
        <location evidence="1">Membrane</location>
        <topology evidence="1">Single-pass membrane protein</topology>
    </subcellularLocation>
</comment>
<dbReference type="Gene3D" id="3.30.1150.10">
    <property type="match status" value="1"/>
</dbReference>
<evidence type="ECO:0000256" key="7">
    <source>
        <dbReference type="ARBA" id="ARBA00022989"/>
    </source>
</evidence>
<name>A0ABZ2K9X5_9BACT</name>
<evidence type="ECO:0000313" key="16">
    <source>
        <dbReference type="EMBL" id="WXA94375.1"/>
    </source>
</evidence>